<sequence length="499" mass="57552">MTTKKATQEKEPCPFCDQSFGKSGLNNHIIHCEKNPDRVAYVPKEPEPQPQPPQPEPMSQEEIDNKKVEVQADKERSTVERQTRRARLSAKLKKIRKNLRKVPKELEDDADELRDVIAVHIRTLKNTNITETMLDEIESVIEDDIELDYDELMADVKPDKPAIPLSPVDAQFEHWKKTGSLDGAPSGNSSEDYSLFLEQRRASMDMAKERQKLDLERTKIELENLRNQSKPKEPQVDEKKQRLLPNEQTVMMNDKDYADYLLQWERIEASKKAEKEGIVEFPVPDGRGNITKMKIPSSQVPMFQQLFYKQDDPNKDMKELMKQQADQIKHMEESSTKKMIEDLRAQMDYDPDEAFKRKMQATKEMFPQLDNPSGRDAQIIAIEAQRDFQNKTMEIIDKRLDSTDRKFDKFIDYYMEANIDVAKDKAVAKARKKAELIDAPASPTKADIDNLVRDMDEADKGRHELPQEPNAPLGGFQVLGGKGKPKKKNTEEEEEHDGQ</sequence>
<feature type="compositionally biased region" description="Basic and acidic residues" evidence="1">
    <location>
        <begin position="63"/>
        <end position="83"/>
    </location>
</feature>
<reference evidence="2 3" key="1">
    <citation type="journal article" date="2015" name="Nature">
        <title>rRNA introns, odd ribosomes, and small enigmatic genomes across a large radiation of phyla.</title>
        <authorList>
            <person name="Brown C.T."/>
            <person name="Hug L.A."/>
            <person name="Thomas B.C."/>
            <person name="Sharon I."/>
            <person name="Castelle C.J."/>
            <person name="Singh A."/>
            <person name="Wilkins M.J."/>
            <person name="Williams K.H."/>
            <person name="Banfield J.F."/>
        </authorList>
    </citation>
    <scope>NUCLEOTIDE SEQUENCE [LARGE SCALE GENOMIC DNA]</scope>
</reference>
<evidence type="ECO:0000256" key="1">
    <source>
        <dbReference type="SAM" id="MobiDB-lite"/>
    </source>
</evidence>
<feature type="region of interest" description="Disordered" evidence="1">
    <location>
        <begin position="221"/>
        <end position="240"/>
    </location>
</feature>
<name>A0A0G1VU61_9BACT</name>
<feature type="region of interest" description="Disordered" evidence="1">
    <location>
        <begin position="1"/>
        <end position="20"/>
    </location>
</feature>
<proteinExistence type="predicted"/>
<feature type="compositionally biased region" description="Basic and acidic residues" evidence="1">
    <location>
        <begin position="1"/>
        <end position="12"/>
    </location>
</feature>
<feature type="region of interest" description="Disordered" evidence="1">
    <location>
        <begin position="439"/>
        <end position="499"/>
    </location>
</feature>
<gene>
    <name evidence="2" type="ORF">UY48_C0049G0011</name>
</gene>
<protein>
    <submittedName>
        <fullName evidence="2">Uncharacterized protein</fullName>
    </submittedName>
</protein>
<comment type="caution">
    <text evidence="2">The sequence shown here is derived from an EMBL/GenBank/DDBJ whole genome shotgun (WGS) entry which is preliminary data.</text>
</comment>
<dbReference type="EMBL" id="LCQD01000049">
    <property type="protein sequence ID" value="KKW10043.1"/>
    <property type="molecule type" value="Genomic_DNA"/>
</dbReference>
<dbReference type="AlphaFoldDB" id="A0A0G1VU61"/>
<feature type="compositionally biased region" description="Basic and acidic residues" evidence="1">
    <location>
        <begin position="446"/>
        <end position="466"/>
    </location>
</feature>
<feature type="region of interest" description="Disordered" evidence="1">
    <location>
        <begin position="36"/>
        <end position="85"/>
    </location>
</feature>
<organism evidence="2 3">
    <name type="scientific">Candidatus Gottesmanbacteria bacterium GW2011_GWB1_49_7</name>
    <dbReference type="NCBI Taxonomy" id="1618448"/>
    <lineage>
        <taxon>Bacteria</taxon>
        <taxon>Candidatus Gottesmaniibacteriota</taxon>
    </lineage>
</organism>
<accession>A0A0G1VU61</accession>
<evidence type="ECO:0000313" key="2">
    <source>
        <dbReference type="EMBL" id="KKW10043.1"/>
    </source>
</evidence>
<evidence type="ECO:0000313" key="3">
    <source>
        <dbReference type="Proteomes" id="UP000034588"/>
    </source>
</evidence>
<dbReference type="Proteomes" id="UP000034588">
    <property type="component" value="Unassembled WGS sequence"/>
</dbReference>